<dbReference type="AlphaFoldDB" id="A0A6S6UMG2"/>
<evidence type="ECO:0000313" key="1">
    <source>
        <dbReference type="EMBL" id="CAA6830872.1"/>
    </source>
</evidence>
<organism evidence="1">
    <name type="scientific">uncultured Thiotrichaceae bacterium</name>
    <dbReference type="NCBI Taxonomy" id="298394"/>
    <lineage>
        <taxon>Bacteria</taxon>
        <taxon>Pseudomonadati</taxon>
        <taxon>Pseudomonadota</taxon>
        <taxon>Gammaproteobacteria</taxon>
        <taxon>Thiotrichales</taxon>
        <taxon>Thiotrichaceae</taxon>
        <taxon>environmental samples</taxon>
    </lineage>
</organism>
<name>A0A6S6UMG2_9GAMM</name>
<dbReference type="PROSITE" id="PS51257">
    <property type="entry name" value="PROKAR_LIPOPROTEIN"/>
    <property type="match status" value="1"/>
</dbReference>
<dbReference type="EMBL" id="CACVAT010000642">
    <property type="protein sequence ID" value="CAA6830872.1"/>
    <property type="molecule type" value="Genomic_DNA"/>
</dbReference>
<accession>A0A6S6UMG2</accession>
<reference evidence="1" key="1">
    <citation type="submission" date="2020-01" db="EMBL/GenBank/DDBJ databases">
        <authorList>
            <person name="Meier V. D."/>
            <person name="Meier V D."/>
        </authorList>
    </citation>
    <scope>NUCLEOTIDE SEQUENCE</scope>
    <source>
        <strain evidence="1">HLG_WM_MAG_09</strain>
    </source>
</reference>
<evidence type="ECO:0008006" key="2">
    <source>
        <dbReference type="Google" id="ProtNLM"/>
    </source>
</evidence>
<gene>
    <name evidence="1" type="ORF">HELGO_WM67009</name>
</gene>
<sequence length="195" mass="21465">MTAINRFKKWGLVVSLLFSLFLFGGCVSSEQQQAREVANDFWQAVLKQDMETAKSLVTWDSVEYLKFLSNKKVLAQSFETGELQITDGVAEIATVLNTGSSDEMQIPVRTVLIRHEDGWLVDVQKTLGSMVSGAMGSIVGQLNNFMQEGLKGLDESLSDSIDQLGKSLENGLQDLQKELAKPPVVVPRKDGKQAI</sequence>
<proteinExistence type="predicted"/>
<protein>
    <recommendedName>
        <fullName evidence="2">DUF4878 domain-containing protein</fullName>
    </recommendedName>
</protein>